<evidence type="ECO:0000313" key="1">
    <source>
        <dbReference type="EMBL" id="KAF4627922.1"/>
    </source>
</evidence>
<evidence type="ECO:0000313" key="2">
    <source>
        <dbReference type="Proteomes" id="UP000566819"/>
    </source>
</evidence>
<dbReference type="Proteomes" id="UP000566819">
    <property type="component" value="Unassembled WGS sequence"/>
</dbReference>
<dbReference type="AlphaFoldDB" id="A0A8H4RGV9"/>
<reference evidence="1 2" key="1">
    <citation type="submission" date="2020-03" db="EMBL/GenBank/DDBJ databases">
        <title>Draft Genome Sequence of Cudoniella acicularis.</title>
        <authorList>
            <person name="Buettner E."/>
            <person name="Kellner H."/>
        </authorList>
    </citation>
    <scope>NUCLEOTIDE SEQUENCE [LARGE SCALE GENOMIC DNA]</scope>
    <source>
        <strain evidence="1 2">DSM 108380</strain>
    </source>
</reference>
<accession>A0A8H4RGV9</accession>
<keyword evidence="2" id="KW-1185">Reference proteome</keyword>
<organism evidence="1 2">
    <name type="scientific">Cudoniella acicularis</name>
    <dbReference type="NCBI Taxonomy" id="354080"/>
    <lineage>
        <taxon>Eukaryota</taxon>
        <taxon>Fungi</taxon>
        <taxon>Dikarya</taxon>
        <taxon>Ascomycota</taxon>
        <taxon>Pezizomycotina</taxon>
        <taxon>Leotiomycetes</taxon>
        <taxon>Helotiales</taxon>
        <taxon>Tricladiaceae</taxon>
        <taxon>Cudoniella</taxon>
    </lineage>
</organism>
<protein>
    <submittedName>
        <fullName evidence="1">Uncharacterized protein</fullName>
    </submittedName>
</protein>
<proteinExistence type="predicted"/>
<dbReference type="EMBL" id="JAAMPI010000889">
    <property type="protein sequence ID" value="KAF4627922.1"/>
    <property type="molecule type" value="Genomic_DNA"/>
</dbReference>
<gene>
    <name evidence="1" type="ORF">G7Y89_g10229</name>
</gene>
<comment type="caution">
    <text evidence="1">The sequence shown here is derived from an EMBL/GenBank/DDBJ whole genome shotgun (WGS) entry which is preliminary data.</text>
</comment>
<name>A0A8H4RGV9_9HELO</name>
<sequence length="211" mass="22124">MPSICTVTLLLPCGLIRSYDYHLIKIRSSILKISLFSSRTSSRRGDNAFLAFLATVFVFAEAAPALVAATNPAFSNELANRGGNVNDTIVDIAIPHELVARACQTGCAVTVDGTDMTTNCLTSTSPSVGAFFNDAGTTYSYGGVILKNVNSVPTGGFASLQLTDSTLTAGQNIEITVNNDFTPDCSLEMNLNRVTLNAGGSIFLIVGPVSS</sequence>